<gene>
    <name evidence="1" type="ORF">UFOPK1788_00201</name>
</gene>
<dbReference type="EMBL" id="CAEZUE010000012">
    <property type="protein sequence ID" value="CAB4585633.1"/>
    <property type="molecule type" value="Genomic_DNA"/>
</dbReference>
<sequence length="204" mass="22502">MDEERDSHVLQDGVCSSSLILVVVRDSRIQRSARVHSCGESTHGFFKWRVWVESVRIEDVDVVETHSGEALVERGEQILARTPLAVGAGPHIEAGLARDNQLVAIRRKIRRENLPENALGRSGRRAVIVGEIDVGHTLVESAEDDVALHTAIAVVTKVVPEPERHSWQLDSTSPAAGIGNRFISVWMSFVRHALSVSGRRRLTA</sequence>
<name>A0A6J6FEY2_9ZZZZ</name>
<accession>A0A6J6FEY2</accession>
<proteinExistence type="predicted"/>
<evidence type="ECO:0000313" key="1">
    <source>
        <dbReference type="EMBL" id="CAB4585633.1"/>
    </source>
</evidence>
<reference evidence="1" key="1">
    <citation type="submission" date="2020-05" db="EMBL/GenBank/DDBJ databases">
        <authorList>
            <person name="Chiriac C."/>
            <person name="Salcher M."/>
            <person name="Ghai R."/>
            <person name="Kavagutti S V."/>
        </authorList>
    </citation>
    <scope>NUCLEOTIDE SEQUENCE</scope>
</reference>
<dbReference type="AlphaFoldDB" id="A0A6J6FEY2"/>
<organism evidence="1">
    <name type="scientific">freshwater metagenome</name>
    <dbReference type="NCBI Taxonomy" id="449393"/>
    <lineage>
        <taxon>unclassified sequences</taxon>
        <taxon>metagenomes</taxon>
        <taxon>ecological metagenomes</taxon>
    </lineage>
</organism>
<protein>
    <submittedName>
        <fullName evidence="1">Unannotated protein</fullName>
    </submittedName>
</protein>